<evidence type="ECO:0000256" key="3">
    <source>
        <dbReference type="ARBA" id="ARBA00022989"/>
    </source>
</evidence>
<dbReference type="PANTHER" id="PTHR30518:SF2">
    <property type="entry name" value="ENDOLYTIC MUREIN TRANSGLYCOSYLASE"/>
    <property type="match status" value="1"/>
</dbReference>
<dbReference type="RefSeq" id="WP_376980200.1">
    <property type="nucleotide sequence ID" value="NZ_JBHLSV010000010.1"/>
</dbReference>
<feature type="compositionally biased region" description="Basic and acidic residues" evidence="8">
    <location>
        <begin position="1"/>
        <end position="16"/>
    </location>
</feature>
<comment type="caution">
    <text evidence="9">The sequence shown here is derived from an EMBL/GenBank/DDBJ whole genome shotgun (WGS) entry which is preliminary data.</text>
</comment>
<keyword evidence="4 7" id="KW-0472">Membrane</keyword>
<dbReference type="InterPro" id="IPR003770">
    <property type="entry name" value="MLTG-like"/>
</dbReference>
<evidence type="ECO:0000256" key="4">
    <source>
        <dbReference type="ARBA" id="ARBA00023136"/>
    </source>
</evidence>
<keyword evidence="10" id="KW-1185">Reference proteome</keyword>
<dbReference type="EC" id="4.2.2.29" evidence="7"/>
<feature type="transmembrane region" description="Helical" evidence="7">
    <location>
        <begin position="48"/>
        <end position="72"/>
    </location>
</feature>
<accession>A0ABV6RBV7</accession>
<dbReference type="CDD" id="cd08010">
    <property type="entry name" value="MltG_like"/>
    <property type="match status" value="1"/>
</dbReference>
<name>A0ABV6RBV7_9MICO</name>
<protein>
    <recommendedName>
        <fullName evidence="7">Endolytic murein transglycosylase</fullName>
        <ecNumber evidence="7">4.2.2.29</ecNumber>
    </recommendedName>
    <alternativeName>
        <fullName evidence="7">Peptidoglycan lytic transglycosylase</fullName>
    </alternativeName>
    <alternativeName>
        <fullName evidence="7">Peptidoglycan polymerization terminase</fullName>
    </alternativeName>
</protein>
<organism evidence="9 10">
    <name type="scientific">Brachybacterium hainanense</name>
    <dbReference type="NCBI Taxonomy" id="1541174"/>
    <lineage>
        <taxon>Bacteria</taxon>
        <taxon>Bacillati</taxon>
        <taxon>Actinomycetota</taxon>
        <taxon>Actinomycetes</taxon>
        <taxon>Micrococcales</taxon>
        <taxon>Dermabacteraceae</taxon>
        <taxon>Brachybacterium</taxon>
    </lineage>
</organism>
<dbReference type="PANTHER" id="PTHR30518">
    <property type="entry name" value="ENDOLYTIC MUREIN TRANSGLYCOSYLASE"/>
    <property type="match status" value="1"/>
</dbReference>
<gene>
    <name evidence="7 9" type="primary">mltG</name>
    <name evidence="9" type="ORF">ACFFF6_09905</name>
</gene>
<evidence type="ECO:0000313" key="10">
    <source>
        <dbReference type="Proteomes" id="UP001589793"/>
    </source>
</evidence>
<feature type="site" description="Important for catalytic activity" evidence="7">
    <location>
        <position position="268"/>
    </location>
</feature>
<dbReference type="Gene3D" id="3.30.1490.480">
    <property type="entry name" value="Endolytic murein transglycosylase"/>
    <property type="match status" value="1"/>
</dbReference>
<dbReference type="HAMAP" id="MF_02065">
    <property type="entry name" value="MltG"/>
    <property type="match status" value="1"/>
</dbReference>
<dbReference type="Pfam" id="PF02618">
    <property type="entry name" value="YceG"/>
    <property type="match status" value="1"/>
</dbReference>
<reference evidence="9 10" key="1">
    <citation type="submission" date="2024-09" db="EMBL/GenBank/DDBJ databases">
        <authorList>
            <person name="Sun Q."/>
            <person name="Mori K."/>
        </authorList>
    </citation>
    <scope>NUCLEOTIDE SEQUENCE [LARGE SCALE GENOMIC DNA]</scope>
    <source>
        <strain evidence="9 10">CICC 10874</strain>
    </source>
</reference>
<evidence type="ECO:0000256" key="1">
    <source>
        <dbReference type="ARBA" id="ARBA00022475"/>
    </source>
</evidence>
<sequence length="397" mass="42287">MNDHRSSFDEIAESQRGDAPSPGQGKDGAPGRGRRRAEAPRRGPLRRLLPAILVLVVLGALGVGGVTGYQWLSGSIRIGQVEAKDYEGPGTGEVTIEVKEGDTGTDIAKTLVEHDVILSTGPFVAIFSATPEASSITPGTYRLKKQMTSSDALQMLLDPASLAGRRITIPEGLRLTAIYERVSEATGIPVADFEALTDDPAAIGLPENPAGSIEGYLWPGRYDIPEDATAQDVLTMMAARMTSELDARGVPEDQRHRVLTIASIAEKEARSPEDYGKVVRTIDNRLAGTGEAGGVPMKLQLDSTVAYVSGRQAVSTTPAERAVDSPYNTYRVEGLPVGPIANPGGATIDAVLDPPEGDWLYWVTVNTDTGETKFAATKAEHDANVAQWRAWAETKNG</sequence>
<evidence type="ECO:0000256" key="2">
    <source>
        <dbReference type="ARBA" id="ARBA00022692"/>
    </source>
</evidence>
<keyword evidence="6 7" id="KW-0961">Cell wall biogenesis/degradation</keyword>
<dbReference type="NCBIfam" id="TIGR00247">
    <property type="entry name" value="endolytic transglycosylase MltG"/>
    <property type="match status" value="1"/>
</dbReference>
<evidence type="ECO:0000313" key="9">
    <source>
        <dbReference type="EMBL" id="MFC0674266.1"/>
    </source>
</evidence>
<comment type="subcellular location">
    <subcellularLocation>
        <location evidence="7">Cell membrane</location>
        <topology evidence="7">Single-pass membrane protein</topology>
    </subcellularLocation>
</comment>
<dbReference type="EMBL" id="JBHLSV010000010">
    <property type="protein sequence ID" value="MFC0674266.1"/>
    <property type="molecule type" value="Genomic_DNA"/>
</dbReference>
<keyword evidence="3 7" id="KW-1133">Transmembrane helix</keyword>
<keyword evidence="5 7" id="KW-0456">Lyase</keyword>
<evidence type="ECO:0000256" key="7">
    <source>
        <dbReference type="HAMAP-Rule" id="MF_02065"/>
    </source>
</evidence>
<feature type="region of interest" description="Disordered" evidence="8">
    <location>
        <begin position="1"/>
        <end position="41"/>
    </location>
</feature>
<evidence type="ECO:0000256" key="6">
    <source>
        <dbReference type="ARBA" id="ARBA00023316"/>
    </source>
</evidence>
<dbReference type="Proteomes" id="UP001589793">
    <property type="component" value="Unassembled WGS sequence"/>
</dbReference>
<comment type="function">
    <text evidence="7">Functions as a peptidoglycan terminase that cleaves nascent peptidoglycan strands endolytically to terminate their elongation.</text>
</comment>
<comment type="similarity">
    <text evidence="7">Belongs to the transglycosylase MltG family.</text>
</comment>
<evidence type="ECO:0000256" key="8">
    <source>
        <dbReference type="SAM" id="MobiDB-lite"/>
    </source>
</evidence>
<evidence type="ECO:0000256" key="5">
    <source>
        <dbReference type="ARBA" id="ARBA00023239"/>
    </source>
</evidence>
<proteinExistence type="inferred from homology"/>
<keyword evidence="2 7" id="KW-0812">Transmembrane</keyword>
<comment type="catalytic activity">
    <reaction evidence="7">
        <text>a peptidoglycan chain = a peptidoglycan chain with N-acetyl-1,6-anhydromuramyl-[peptide] at the reducing end + a peptidoglycan chain with N-acetylglucosamine at the non-reducing end.</text>
        <dbReference type="EC" id="4.2.2.29"/>
    </reaction>
</comment>
<keyword evidence="1 7" id="KW-1003">Cell membrane</keyword>